<dbReference type="GO" id="GO:0016787">
    <property type="term" value="F:hydrolase activity"/>
    <property type="evidence" value="ECO:0007669"/>
    <property type="project" value="UniProtKB-KW"/>
</dbReference>
<dbReference type="Gene3D" id="3.40.50.1820">
    <property type="entry name" value="alpha/beta hydrolase"/>
    <property type="match status" value="1"/>
</dbReference>
<dbReference type="EMBL" id="BMZR01000001">
    <property type="protein sequence ID" value="GHD27186.1"/>
    <property type="molecule type" value="Genomic_DNA"/>
</dbReference>
<name>A0ABQ3GQ17_9GAMM</name>
<dbReference type="PANTHER" id="PTHR43798">
    <property type="entry name" value="MONOACYLGLYCEROL LIPASE"/>
    <property type="match status" value="1"/>
</dbReference>
<dbReference type="RefSeq" id="WP_189581236.1">
    <property type="nucleotide sequence ID" value="NZ_BMZR01000001.1"/>
</dbReference>
<dbReference type="InterPro" id="IPR000073">
    <property type="entry name" value="AB_hydrolase_1"/>
</dbReference>
<accession>A0ABQ3GQ17</accession>
<dbReference type="InterPro" id="IPR050266">
    <property type="entry name" value="AB_hydrolase_sf"/>
</dbReference>
<dbReference type="PANTHER" id="PTHR43798:SF33">
    <property type="entry name" value="HYDROLASE, PUTATIVE (AFU_ORTHOLOGUE AFUA_2G14860)-RELATED"/>
    <property type="match status" value="1"/>
</dbReference>
<protein>
    <submittedName>
        <fullName evidence="2">Epoxide hydrolase</fullName>
    </submittedName>
</protein>
<evidence type="ECO:0000313" key="3">
    <source>
        <dbReference type="Proteomes" id="UP000610203"/>
    </source>
</evidence>
<feature type="domain" description="AB hydrolase-1" evidence="1">
    <location>
        <begin position="32"/>
        <end position="277"/>
    </location>
</feature>
<keyword evidence="2" id="KW-0378">Hydrolase</keyword>
<dbReference type="PRINTS" id="PR00412">
    <property type="entry name" value="EPOXHYDRLASE"/>
</dbReference>
<dbReference type="Proteomes" id="UP000610203">
    <property type="component" value="Unassembled WGS sequence"/>
</dbReference>
<gene>
    <name evidence="2" type="ORF">GCM10016272_05060</name>
</gene>
<reference evidence="3" key="1">
    <citation type="journal article" date="2019" name="Int. J. Syst. Evol. Microbiol.">
        <title>The Global Catalogue of Microorganisms (GCM) 10K type strain sequencing project: providing services to taxonomists for standard genome sequencing and annotation.</title>
        <authorList>
            <consortium name="The Broad Institute Genomics Platform"/>
            <consortium name="The Broad Institute Genome Sequencing Center for Infectious Disease"/>
            <person name="Wu L."/>
            <person name="Ma J."/>
        </authorList>
    </citation>
    <scope>NUCLEOTIDE SEQUENCE [LARGE SCALE GENOMIC DNA]</scope>
    <source>
        <strain evidence="3">KCTC 42280</strain>
    </source>
</reference>
<sequence>MITLSEWQQQGQLESINGQQIFTRQGGDKDTPALLLIHGYPSASWDWEGMWDKLTEHYYVITLDMLGFGLSDKPKNVRYLISEQADIFETVLQRLGVKDYHILAHDYGDTVAQELLARQVDDSSDSSDRHIASVCFLNGGLFPETHKPILIQKLLLSPLGPLLSKFINKRKFADNLQHIFGPATPPTPEVIDTLWQLLTHNNGLAVMHKLIDYIPQRQQYRERWVGAIINSNVPVKLIAGAKDPISGQHMIHRYRELIPHANTTEMSALGHYPQIEDADAISAEYLTFRKSVG</sequence>
<keyword evidence="3" id="KW-1185">Reference proteome</keyword>
<evidence type="ECO:0000313" key="2">
    <source>
        <dbReference type="EMBL" id="GHD27186.1"/>
    </source>
</evidence>
<comment type="caution">
    <text evidence="2">The sequence shown here is derived from an EMBL/GenBank/DDBJ whole genome shotgun (WGS) entry which is preliminary data.</text>
</comment>
<proteinExistence type="predicted"/>
<organism evidence="2 3">
    <name type="scientific">Psychrobacter glaciei</name>
    <dbReference type="NCBI Taxonomy" id="619771"/>
    <lineage>
        <taxon>Bacteria</taxon>
        <taxon>Pseudomonadati</taxon>
        <taxon>Pseudomonadota</taxon>
        <taxon>Gammaproteobacteria</taxon>
        <taxon>Moraxellales</taxon>
        <taxon>Moraxellaceae</taxon>
        <taxon>Psychrobacter</taxon>
    </lineage>
</organism>
<dbReference type="Pfam" id="PF00561">
    <property type="entry name" value="Abhydrolase_1"/>
    <property type="match status" value="1"/>
</dbReference>
<dbReference type="SUPFAM" id="SSF53474">
    <property type="entry name" value="alpha/beta-Hydrolases"/>
    <property type="match status" value="1"/>
</dbReference>
<dbReference type="InterPro" id="IPR029058">
    <property type="entry name" value="AB_hydrolase_fold"/>
</dbReference>
<dbReference type="InterPro" id="IPR000639">
    <property type="entry name" value="Epox_hydrolase-like"/>
</dbReference>
<evidence type="ECO:0000259" key="1">
    <source>
        <dbReference type="Pfam" id="PF00561"/>
    </source>
</evidence>